<evidence type="ECO:0000313" key="6">
    <source>
        <dbReference type="Proteomes" id="UP001608902"/>
    </source>
</evidence>
<dbReference type="InterPro" id="IPR013641">
    <property type="entry name" value="KTI12/PSTK"/>
</dbReference>
<dbReference type="SUPFAM" id="SSF52540">
    <property type="entry name" value="P-loop containing nucleoside triphosphate hydrolases"/>
    <property type="match status" value="1"/>
</dbReference>
<keyword evidence="2" id="KW-0067">ATP-binding</keyword>
<comment type="caution">
    <text evidence="5">The sequence shown here is derived from an EMBL/GenBank/DDBJ whole genome shotgun (WGS) entry which is preliminary data.</text>
</comment>
<name>A0ABD6E5F2_9BILA</name>
<organism evidence="5 6">
    <name type="scientific">Gnathostoma spinigerum</name>
    <dbReference type="NCBI Taxonomy" id="75299"/>
    <lineage>
        <taxon>Eukaryota</taxon>
        <taxon>Metazoa</taxon>
        <taxon>Ecdysozoa</taxon>
        <taxon>Nematoda</taxon>
        <taxon>Chromadorea</taxon>
        <taxon>Rhabditida</taxon>
        <taxon>Spirurina</taxon>
        <taxon>Gnathostomatomorpha</taxon>
        <taxon>Gnathostomatoidea</taxon>
        <taxon>Gnathostomatidae</taxon>
        <taxon>Gnathostoma</taxon>
    </lineage>
</organism>
<keyword evidence="6" id="KW-1185">Reference proteome</keyword>
<evidence type="ECO:0000256" key="1">
    <source>
        <dbReference type="ARBA" id="ARBA00022741"/>
    </source>
</evidence>
<dbReference type="PANTHER" id="PTHR12435">
    <property type="match status" value="1"/>
</dbReference>
<comment type="similarity">
    <text evidence="3">Belongs to the KTI12 family.</text>
</comment>
<dbReference type="EMBL" id="JBGFUD010000531">
    <property type="protein sequence ID" value="MFH4974721.1"/>
    <property type="molecule type" value="Genomic_DNA"/>
</dbReference>
<protein>
    <recommendedName>
        <fullName evidence="4">Protein KTI12 homolog</fullName>
    </recommendedName>
</protein>
<evidence type="ECO:0000256" key="4">
    <source>
        <dbReference type="ARBA" id="ARBA00026170"/>
    </source>
</evidence>
<evidence type="ECO:0000256" key="3">
    <source>
        <dbReference type="ARBA" id="ARBA00025768"/>
    </source>
</evidence>
<evidence type="ECO:0000313" key="5">
    <source>
        <dbReference type="EMBL" id="MFH4974721.1"/>
    </source>
</evidence>
<accession>A0ABD6E5F2</accession>
<sequence length="306" mass="35073">MPLLVITGGPSSGKTTVACRIASDLKRRGVANVEVISDYKDIAFQRKDAADSSKEKEYRSALRSEIQKRLSKSACIIVDSLNYIKGYRYELFCQAKLVQTTYAVVYINADISTSLWLNSLRDDTERYDEQQIHTLFQQFEHPDDSKRWDSPLFTVNIGLGEEATHLENDELNKNQEKSANTYASPLSVLLPYDEIYNCLIEGKALKQNLSTQKDSILDEDYLHVLDRTTRKVMASIIEQQQCAVFGDRLTVPFVCDANEKVLYRRLRSTAELSRLRRQFITYTKMHPVKGQEKIASLFVEFLNSNE</sequence>
<keyword evidence="1" id="KW-0547">Nucleotide-binding</keyword>
<proteinExistence type="inferred from homology"/>
<reference evidence="5 6" key="1">
    <citation type="submission" date="2024-08" db="EMBL/GenBank/DDBJ databases">
        <title>Gnathostoma spinigerum genome.</title>
        <authorList>
            <person name="Gonzalez-Bertolin B."/>
            <person name="Monzon S."/>
            <person name="Zaballos A."/>
            <person name="Jimenez P."/>
            <person name="Dekumyoy P."/>
            <person name="Varona S."/>
            <person name="Cuesta I."/>
            <person name="Sumanam S."/>
            <person name="Adisakwattana P."/>
            <person name="Gasser R.B."/>
            <person name="Hernandez-Gonzalez A."/>
            <person name="Young N.D."/>
            <person name="Perteguer M.J."/>
        </authorList>
    </citation>
    <scope>NUCLEOTIDE SEQUENCE [LARGE SCALE GENOMIC DNA]</scope>
    <source>
        <strain evidence="5">AL3</strain>
        <tissue evidence="5">Liver</tissue>
    </source>
</reference>
<evidence type="ECO:0000256" key="2">
    <source>
        <dbReference type="ARBA" id="ARBA00022840"/>
    </source>
</evidence>
<dbReference type="Pfam" id="PF08433">
    <property type="entry name" value="KTI12"/>
    <property type="match status" value="1"/>
</dbReference>
<dbReference type="InterPro" id="IPR027417">
    <property type="entry name" value="P-loop_NTPase"/>
</dbReference>
<dbReference type="AlphaFoldDB" id="A0ABD6E5F2"/>
<dbReference type="Proteomes" id="UP001608902">
    <property type="component" value="Unassembled WGS sequence"/>
</dbReference>
<dbReference type="Gene3D" id="3.40.50.300">
    <property type="entry name" value="P-loop containing nucleotide triphosphate hydrolases"/>
    <property type="match status" value="1"/>
</dbReference>
<dbReference type="GO" id="GO:0005524">
    <property type="term" value="F:ATP binding"/>
    <property type="evidence" value="ECO:0007669"/>
    <property type="project" value="UniProtKB-KW"/>
</dbReference>
<gene>
    <name evidence="5" type="ORF">AB6A40_001430</name>
</gene>